<organism evidence="7 8">
    <name type="scientific">Microbulbifer variabilis</name>
    <dbReference type="NCBI Taxonomy" id="266805"/>
    <lineage>
        <taxon>Bacteria</taxon>
        <taxon>Pseudomonadati</taxon>
        <taxon>Pseudomonadota</taxon>
        <taxon>Gammaproteobacteria</taxon>
        <taxon>Cellvibrionales</taxon>
        <taxon>Microbulbiferaceae</taxon>
        <taxon>Microbulbifer</taxon>
    </lineage>
</organism>
<protein>
    <submittedName>
        <fullName evidence="7">Y-family DNA polymerase</fullName>
    </submittedName>
</protein>
<dbReference type="PANTHER" id="PTHR11076">
    <property type="entry name" value="DNA REPAIR POLYMERASE UMUC / TRANSFERASE FAMILY MEMBER"/>
    <property type="match status" value="1"/>
</dbReference>
<dbReference type="Pfam" id="PF00817">
    <property type="entry name" value="IMS"/>
    <property type="match status" value="1"/>
</dbReference>
<dbReference type="InterPro" id="IPR001126">
    <property type="entry name" value="UmuC"/>
</dbReference>
<sequence length="417" mass="47202">MLVLVDCNSCYASCEQIFRPDLRGRPVVVLSNNDGFVVARSKEAKLLGIGDLEPFFKVQHLLRAHRVAIFSSNYPLYGDISHRVMTTLREFGPNVEVYSIDEMFLDLHGLQEDWSDYGRKIRNTLWRNIRMPVGVGIAPSKTLAKLANRAAKKIPKCDGVCALDTPEKWQWMQRRTAVNDVWGIGRRLTKRLADFGIETAYDLAQANPKILRRRINVNIERTIEELNGIPCLGLEEEPPAKKQIYCTRSFGEKLTGLPPILQAATLYASRAAEKLRAQKSLVKSIHVFLHTSPHEPNYYSCSVVVQTPYPTDDTRVIVRLVREAIADLYRPGCRFMKAGVGLIEIIPRALGQRDLFTPGQSLRAGQTMQAMDRINKKFGRGTLFLGAEGIQKKWKMRQAFTSPAYTTRWGDLPRVVT</sequence>
<evidence type="ECO:0000256" key="1">
    <source>
        <dbReference type="ARBA" id="ARBA00010945"/>
    </source>
</evidence>
<gene>
    <name evidence="7" type="ORF">MJO52_03255</name>
</gene>
<evidence type="ECO:0000256" key="5">
    <source>
        <dbReference type="ARBA" id="ARBA00023236"/>
    </source>
</evidence>
<keyword evidence="5" id="KW-0742">SOS response</keyword>
<dbReference type="EMBL" id="CP092418">
    <property type="protein sequence ID" value="USD22168.1"/>
    <property type="molecule type" value="Genomic_DNA"/>
</dbReference>
<dbReference type="NCBIfam" id="NF002955">
    <property type="entry name" value="PRK03609.1"/>
    <property type="match status" value="1"/>
</dbReference>
<dbReference type="InterPro" id="IPR050116">
    <property type="entry name" value="DNA_polymerase-Y"/>
</dbReference>
<evidence type="ECO:0000256" key="2">
    <source>
        <dbReference type="ARBA" id="ARBA00022763"/>
    </source>
</evidence>
<keyword evidence="2" id="KW-0227">DNA damage</keyword>
<dbReference type="Pfam" id="PF13438">
    <property type="entry name" value="DUF4113"/>
    <property type="match status" value="1"/>
</dbReference>
<dbReference type="RefSeq" id="WP_252084530.1">
    <property type="nucleotide sequence ID" value="NZ_CP092418.1"/>
</dbReference>
<dbReference type="InterPro" id="IPR043128">
    <property type="entry name" value="Rev_trsase/Diguanyl_cyclase"/>
</dbReference>
<keyword evidence="8" id="KW-1185">Reference proteome</keyword>
<dbReference type="Gene3D" id="3.30.70.270">
    <property type="match status" value="1"/>
</dbReference>
<dbReference type="CDD" id="cd01700">
    <property type="entry name" value="PolY_Pol_V_umuC"/>
    <property type="match status" value="1"/>
</dbReference>
<evidence type="ECO:0000256" key="4">
    <source>
        <dbReference type="ARBA" id="ARBA00023204"/>
    </source>
</evidence>
<dbReference type="PANTHER" id="PTHR11076:SF34">
    <property type="entry name" value="PROTEIN UMUC"/>
    <property type="match status" value="1"/>
</dbReference>
<evidence type="ECO:0000256" key="3">
    <source>
        <dbReference type="ARBA" id="ARBA00023199"/>
    </source>
</evidence>
<keyword evidence="4" id="KW-0234">DNA repair</keyword>
<comment type="similarity">
    <text evidence="1">Belongs to the DNA polymerase type-Y family.</text>
</comment>
<dbReference type="Gene3D" id="1.10.150.20">
    <property type="entry name" value="5' to 3' exonuclease, C-terminal subdomain"/>
    <property type="match status" value="1"/>
</dbReference>
<dbReference type="Proteomes" id="UP001055658">
    <property type="component" value="Chromosome"/>
</dbReference>
<name>A0ABY4VD06_9GAMM</name>
<reference evidence="7" key="1">
    <citation type="submission" date="2022-02" db="EMBL/GenBank/DDBJ databases">
        <title>Coral-associated bacteria.</title>
        <authorList>
            <person name="Tang K."/>
            <person name="Wang X."/>
        </authorList>
    </citation>
    <scope>NUCLEOTIDE SEQUENCE</scope>
    <source>
        <strain evidence="7">SCSIO 43006</strain>
    </source>
</reference>
<keyword evidence="3" id="KW-0741">SOS mutagenesis</keyword>
<evidence type="ECO:0000313" key="8">
    <source>
        <dbReference type="Proteomes" id="UP001055658"/>
    </source>
</evidence>
<dbReference type="Pfam" id="PF11799">
    <property type="entry name" value="IMS_C"/>
    <property type="match status" value="1"/>
</dbReference>
<dbReference type="InterPro" id="IPR043502">
    <property type="entry name" value="DNA/RNA_pol_sf"/>
</dbReference>
<evidence type="ECO:0000313" key="7">
    <source>
        <dbReference type="EMBL" id="USD22168.1"/>
    </source>
</evidence>
<feature type="domain" description="UmuC" evidence="6">
    <location>
        <begin position="2"/>
        <end position="185"/>
    </location>
</feature>
<accession>A0ABY4VD06</accession>
<dbReference type="PROSITE" id="PS50173">
    <property type="entry name" value="UMUC"/>
    <property type="match status" value="1"/>
</dbReference>
<dbReference type="SUPFAM" id="SSF56672">
    <property type="entry name" value="DNA/RNA polymerases"/>
    <property type="match status" value="1"/>
</dbReference>
<dbReference type="Gene3D" id="3.40.1170.60">
    <property type="match status" value="1"/>
</dbReference>
<proteinExistence type="inferred from homology"/>
<evidence type="ECO:0000259" key="6">
    <source>
        <dbReference type="PROSITE" id="PS50173"/>
    </source>
</evidence>
<dbReference type="InterPro" id="IPR017961">
    <property type="entry name" value="DNA_pol_Y-fam_little_finger"/>
</dbReference>
<dbReference type="InterPro" id="IPR025188">
    <property type="entry name" value="DUF4113"/>
</dbReference>